<dbReference type="Proteomes" id="UP000239156">
    <property type="component" value="Unassembled WGS sequence"/>
</dbReference>
<protein>
    <submittedName>
        <fullName evidence="2">Uncharacterized protein</fullName>
    </submittedName>
</protein>
<accession>A0A2S4V307</accession>
<keyword evidence="3" id="KW-1185">Reference proteome</keyword>
<name>A0A2S4V307_9BASI</name>
<proteinExistence type="predicted"/>
<dbReference type="VEuPathDB" id="FungiDB:PSTT_10759"/>
<dbReference type="AlphaFoldDB" id="A0A2S4V307"/>
<evidence type="ECO:0000313" key="2">
    <source>
        <dbReference type="EMBL" id="POW03916.1"/>
    </source>
</evidence>
<comment type="caution">
    <text evidence="2">The sequence shown here is derived from an EMBL/GenBank/DDBJ whole genome shotgun (WGS) entry which is preliminary data.</text>
</comment>
<gene>
    <name evidence="2" type="ORF">PSTT_10759</name>
</gene>
<reference evidence="2" key="1">
    <citation type="submission" date="2017-12" db="EMBL/GenBank/DDBJ databases">
        <title>Gene loss provides genomic basis for host adaptation in cereal stripe rust fungi.</title>
        <authorList>
            <person name="Xia C."/>
        </authorList>
    </citation>
    <scope>NUCLEOTIDE SEQUENCE [LARGE SCALE GENOMIC DNA]</scope>
    <source>
        <strain evidence="2">93-210</strain>
    </source>
</reference>
<evidence type="ECO:0000313" key="3">
    <source>
        <dbReference type="Proteomes" id="UP000239156"/>
    </source>
</evidence>
<dbReference type="EMBL" id="PKSL01000118">
    <property type="protein sequence ID" value="POW03916.1"/>
    <property type="molecule type" value="Genomic_DNA"/>
</dbReference>
<sequence length="42" mass="4488">MYVLRFYYTLQFRDGNPSGAISASGSPMPRAAHGPADGPAFI</sequence>
<organism evidence="2 3">
    <name type="scientific">Puccinia striiformis</name>
    <dbReference type="NCBI Taxonomy" id="27350"/>
    <lineage>
        <taxon>Eukaryota</taxon>
        <taxon>Fungi</taxon>
        <taxon>Dikarya</taxon>
        <taxon>Basidiomycota</taxon>
        <taxon>Pucciniomycotina</taxon>
        <taxon>Pucciniomycetes</taxon>
        <taxon>Pucciniales</taxon>
        <taxon>Pucciniaceae</taxon>
        <taxon>Puccinia</taxon>
    </lineage>
</organism>
<feature type="region of interest" description="Disordered" evidence="1">
    <location>
        <begin position="19"/>
        <end position="42"/>
    </location>
</feature>
<evidence type="ECO:0000256" key="1">
    <source>
        <dbReference type="SAM" id="MobiDB-lite"/>
    </source>
</evidence>